<dbReference type="SUPFAM" id="SSF52540">
    <property type="entry name" value="P-loop containing nucleoside triphosphate hydrolases"/>
    <property type="match status" value="1"/>
</dbReference>
<gene>
    <name evidence="5" type="ORF">LINF_360013900</name>
</gene>
<name>A0A6L0XRK6_LEIIN</name>
<feature type="binding site" evidence="4">
    <location>
        <position position="130"/>
    </location>
    <ligand>
        <name>Mg(2+)</name>
        <dbReference type="ChEBI" id="CHEBI:18420"/>
    </ligand>
</feature>
<dbReference type="Proteomes" id="UP000255414">
    <property type="component" value="Chromosome 36"/>
</dbReference>
<evidence type="ECO:0000256" key="1">
    <source>
        <dbReference type="ARBA" id="ARBA00022741"/>
    </source>
</evidence>
<dbReference type="EMBL" id="LR812969">
    <property type="protein sequence ID" value="CAC9549135.1"/>
    <property type="molecule type" value="Genomic_DNA"/>
</dbReference>
<feature type="binding site" evidence="3">
    <location>
        <begin position="209"/>
        <end position="212"/>
    </location>
    <ligand>
        <name>GTP</name>
        <dbReference type="ChEBI" id="CHEBI:37565"/>
    </ligand>
</feature>
<dbReference type="PANTHER" id="PTHR46090:SF2">
    <property type="entry name" value="ADP-RIBOSYLATION FACTOR-LIKE PROTEIN 13B"/>
    <property type="match status" value="1"/>
</dbReference>
<dbReference type="AlphaFoldDB" id="A0A6L0XRK6"/>
<evidence type="ECO:0000256" key="3">
    <source>
        <dbReference type="PIRSR" id="PIRSR606689-1"/>
    </source>
</evidence>
<dbReference type="InterPro" id="IPR006689">
    <property type="entry name" value="Small_GTPase_ARF/SAR"/>
</dbReference>
<feature type="binding site" evidence="3">
    <location>
        <begin position="105"/>
        <end position="112"/>
    </location>
    <ligand>
        <name>GTP</name>
        <dbReference type="ChEBI" id="CHEBI:37565"/>
    </ligand>
</feature>
<reference evidence="5" key="1">
    <citation type="submission" date="2020-06" db="EMBL/GenBank/DDBJ databases">
        <authorList>
            <person name="Gonzalez-de la Fuente S."/>
            <person name="Peiro-Pastor R."/>
            <person name="Rastrojo A."/>
            <person name="Moreno J."/>
            <person name="Carrasco-Ramiro F."/>
            <person name="Requena JM."/>
            <person name="Aguado B."/>
        </authorList>
    </citation>
    <scope>NUCLEOTIDE SEQUENCE</scope>
</reference>
<evidence type="ECO:0000313" key="6">
    <source>
        <dbReference type="Proteomes" id="UP000255414"/>
    </source>
</evidence>
<keyword evidence="4" id="KW-0479">Metal-binding</keyword>
<dbReference type="PRINTS" id="PR00328">
    <property type="entry name" value="SAR1GTPBP"/>
</dbReference>
<keyword evidence="4" id="KW-0460">Magnesium</keyword>
<sequence>MSKDDASIAYAKKHKIHHLFELMATKVLLNRPENPFAYLRNLLKDVEESEKNRVPYDPTQVHFNNDVGAAAPAAGSSGGSAAAAPAAALTSAKKEKRTVTLATFGLDRAGKTCALSVLESGEADKKYTPTVGFAPIKFPLDDYNLCVFDLGGAANFRGIWVHYYHDCFGIVYVIDSAASDERVAESLKVLHETLQHPYVKGKPLLVLANKKDLPESRGVGVVPQGFLEEAMGESGAPHRVLATCAIEDDPALVEGIEWLLEAVSKEYDALAKRVAKDSNEVKNEKARQRAARLAAIRGEDK</sequence>
<dbReference type="Gene3D" id="3.40.50.300">
    <property type="entry name" value="P-loop containing nucleotide triphosphate hydrolases"/>
    <property type="match status" value="1"/>
</dbReference>
<dbReference type="Gene3D" id="1.20.890.10">
    <property type="entry name" value="cAMP-dependent protein kinase regulatory subunit, dimerization-anchoring domain"/>
    <property type="match status" value="1"/>
</dbReference>
<feature type="binding site" evidence="4">
    <location>
        <position position="112"/>
    </location>
    <ligand>
        <name>Mg(2+)</name>
        <dbReference type="ChEBI" id="CHEBI:18420"/>
    </ligand>
</feature>
<dbReference type="SMART" id="SM00178">
    <property type="entry name" value="SAR"/>
    <property type="match status" value="1"/>
</dbReference>
<keyword evidence="2 3" id="KW-0342">GTP-binding</keyword>
<dbReference type="GO" id="GO:0005525">
    <property type="term" value="F:GTP binding"/>
    <property type="evidence" value="ECO:0007669"/>
    <property type="project" value="UniProtKB-KW"/>
</dbReference>
<dbReference type="SMR" id="A0A6L0XRK6"/>
<dbReference type="InterPro" id="IPR051995">
    <property type="entry name" value="Ciliary_GTPase"/>
</dbReference>
<proteinExistence type="predicted"/>
<keyword evidence="1 3" id="KW-0547">Nucleotide-binding</keyword>
<dbReference type="FunFam" id="3.40.50.300:FF:002851">
    <property type="entry name" value="ADP-ribosylation factor-like protein"/>
    <property type="match status" value="1"/>
</dbReference>
<dbReference type="GO" id="GO:0046872">
    <property type="term" value="F:metal ion binding"/>
    <property type="evidence" value="ECO:0007669"/>
    <property type="project" value="UniProtKB-KW"/>
</dbReference>
<dbReference type="SUPFAM" id="SSF47391">
    <property type="entry name" value="Dimerization-anchoring domain of cAMP-dependent PK regulatory subunit"/>
    <property type="match status" value="1"/>
</dbReference>
<dbReference type="Pfam" id="PF00025">
    <property type="entry name" value="Arf"/>
    <property type="match status" value="1"/>
</dbReference>
<evidence type="ECO:0000256" key="4">
    <source>
        <dbReference type="PIRSR" id="PIRSR606689-2"/>
    </source>
</evidence>
<feature type="binding site" evidence="3">
    <location>
        <position position="152"/>
    </location>
    <ligand>
        <name>GTP</name>
        <dbReference type="ChEBI" id="CHEBI:37565"/>
    </ligand>
</feature>
<evidence type="ECO:0000256" key="2">
    <source>
        <dbReference type="ARBA" id="ARBA00023134"/>
    </source>
</evidence>
<organism evidence="5 6">
    <name type="scientific">Leishmania infantum</name>
    <dbReference type="NCBI Taxonomy" id="5671"/>
    <lineage>
        <taxon>Eukaryota</taxon>
        <taxon>Discoba</taxon>
        <taxon>Euglenozoa</taxon>
        <taxon>Kinetoplastea</taxon>
        <taxon>Metakinetoplastina</taxon>
        <taxon>Trypanosomatida</taxon>
        <taxon>Trypanosomatidae</taxon>
        <taxon>Leishmaniinae</taxon>
        <taxon>Leishmania</taxon>
    </lineage>
</organism>
<dbReference type="PROSITE" id="PS51417">
    <property type="entry name" value="ARF"/>
    <property type="match status" value="1"/>
</dbReference>
<accession>A0A6L0XRK6</accession>
<protein>
    <submittedName>
        <fullName evidence="5">ADP-ribosylation_factor-like_protein</fullName>
    </submittedName>
</protein>
<dbReference type="PANTHER" id="PTHR46090">
    <property type="entry name" value="ADP-RIBOSYLATION FACTOR-LIKE PROTEIN 13B"/>
    <property type="match status" value="1"/>
</dbReference>
<dbReference type="CDD" id="cd22981">
    <property type="entry name" value="DD_TbAK-like"/>
    <property type="match status" value="1"/>
</dbReference>
<evidence type="ECO:0000313" key="5">
    <source>
        <dbReference type="EMBL" id="CAC9549135.1"/>
    </source>
</evidence>
<dbReference type="OMA" id="NIHHLFE"/>
<dbReference type="SMART" id="SM00177">
    <property type="entry name" value="ARF"/>
    <property type="match status" value="1"/>
</dbReference>
<dbReference type="InterPro" id="IPR027417">
    <property type="entry name" value="P-loop_NTPase"/>
</dbReference>
<dbReference type="GO" id="GO:0003924">
    <property type="term" value="F:GTPase activity"/>
    <property type="evidence" value="ECO:0007669"/>
    <property type="project" value="InterPro"/>
</dbReference>